<dbReference type="GO" id="GO:0005858">
    <property type="term" value="C:axonemal dynein complex"/>
    <property type="evidence" value="ECO:0007669"/>
    <property type="project" value="TreeGrafter"/>
</dbReference>
<reference evidence="15 16" key="1">
    <citation type="journal article" date="2019" name="Sci. Data">
        <title>Hybrid genome assembly and annotation of Danionella translucida.</title>
        <authorList>
            <person name="Kadobianskyi M."/>
            <person name="Schulze L."/>
            <person name="Schuelke M."/>
            <person name="Judkewitz B."/>
        </authorList>
    </citation>
    <scope>NUCLEOTIDE SEQUENCE [LARGE SCALE GENOMIC DNA]</scope>
    <source>
        <strain evidence="15 16">Bolton</strain>
    </source>
</reference>
<keyword evidence="5" id="KW-0067">ATP-binding</keyword>
<sequence>MRYSSQGWSLDQISIFALVDSFVSRCKNLIEVCDCQQQFGRWEEGERVPLPCFAGRQGSEITQRLLYIEATFDSSLQGLYSAKGILDVRNPSWREDYSRFCVKVKDLEVMMQNLITSTFETVSSVEEGVQLLDVFQHLSGREAINRTIERKMVDVYALFSSELNEINLVMRRTSFLIPLQMPQHAGQVHWTRALRFRTERPMEVLRSAHFLPHVSGEEDVHVMYSKLCQALDEKVRRLFNDWSQNLNLECLSSLDQPLMIRCRGKAGLLDVNFNKNLLKMFSEIHYWERLLFEIPHFVIDVYQRREELHNLRENVLLVVRDYNRIIKALDADELGLFSERIRFLDRKIQPGLSKLLWSTKGTSSTFINDCRVHANKVQLMVDEYKAANLACSRLCDQISELLLLHLDGKTVYGEREFQEEQQRHQHTQLLRLTNAHHEIIKIVSRVYSTFQNDGYEVHQHWITYIEKMDQKVEEALRVNIKRSLQELSKAINGHGKTSPNPLFRVEVVLTSQVAESGPQVDFSPSLQKLGHIVNSISSQLIKIISVFKRLPDLLTHPQSQRKAIHSIIEQDEDVCKIQGAIAAGMMMNASYLQTYLKTWDKHREIWEIEKDSFIQRYQRLNPTVTSFDADIARYTEVANNVQKEETVLSLQFVLLDCSPLKFSLLQHCNEWQSKFTQLLSLMASSELKELHNFLQENALRVSQTPQTLTELGESLKLLESLQADLSKIESQIPPIHEQFAILTKYEVPVDSSVLELLEALNAEWVWFQQVVIDSEIMLKKHKDMMKSGLILSSEEFKKKTQTFLQGFNSNGPFGSGVLPDCALQQVSELRAQLEALKEEEQDIHLGLNIFNIEGQVSKDILAVQKDMDYLQQVWEISQKWEGLWDEWKGGHLASLQTEVMENTAQTMFKSLHKLSRELKGKNWEVVDSSKSKIDQFKKIIPLISDLRNPALRERHWDQIRHEVQQTFDPDAGDFTLEKIVALTLDQHSETISGISGAASKELSIEQTLENITKTWEDTLLDITPHKDKGHHKLR</sequence>
<dbReference type="STRING" id="623744.A0A553Q9D6"/>
<evidence type="ECO:0000256" key="7">
    <source>
        <dbReference type="ARBA" id="ARBA00023054"/>
    </source>
</evidence>
<evidence type="ECO:0000259" key="12">
    <source>
        <dbReference type="Pfam" id="PF08385"/>
    </source>
</evidence>
<keyword evidence="8" id="KW-0969">Cilium</keyword>
<keyword evidence="10" id="KW-0206">Cytoskeleton</keyword>
<keyword evidence="4" id="KW-0547">Nucleotide-binding</keyword>
<keyword evidence="16" id="KW-1185">Reference proteome</keyword>
<evidence type="ECO:0000259" key="14">
    <source>
        <dbReference type="Pfam" id="PF25007"/>
    </source>
</evidence>
<dbReference type="PANTHER" id="PTHR46532:SF11">
    <property type="entry name" value="DYNEIN AXONEMAL HEAVY CHAIN 12"/>
    <property type="match status" value="1"/>
</dbReference>
<dbReference type="EMBL" id="SRMA01026203">
    <property type="protein sequence ID" value="TRY86536.1"/>
    <property type="molecule type" value="Genomic_DNA"/>
</dbReference>
<evidence type="ECO:0000256" key="5">
    <source>
        <dbReference type="ARBA" id="ARBA00022840"/>
    </source>
</evidence>
<dbReference type="OrthoDB" id="10251809at2759"/>
<dbReference type="InterPro" id="IPR026983">
    <property type="entry name" value="DHC"/>
</dbReference>
<evidence type="ECO:0000256" key="4">
    <source>
        <dbReference type="ARBA" id="ARBA00022741"/>
    </source>
</evidence>
<keyword evidence="7" id="KW-0175">Coiled coil</keyword>
<keyword evidence="3" id="KW-0493">Microtubule</keyword>
<dbReference type="FunFam" id="1.10.287.2620:FF:000002">
    <property type="entry name" value="Dynein heavy chain 2, axonemal"/>
    <property type="match status" value="1"/>
</dbReference>
<dbReference type="AlphaFoldDB" id="A0A553Q9D6"/>
<dbReference type="InterPro" id="IPR013594">
    <property type="entry name" value="Dynein_heavy_tail"/>
</dbReference>
<evidence type="ECO:0000259" key="13">
    <source>
        <dbReference type="Pfam" id="PF08393"/>
    </source>
</evidence>
<feature type="domain" description="Dynein heavy chain linker" evidence="13">
    <location>
        <begin position="862"/>
        <end position="1031"/>
    </location>
</feature>
<organism evidence="15 16">
    <name type="scientific">Danionella cerebrum</name>
    <dbReference type="NCBI Taxonomy" id="2873325"/>
    <lineage>
        <taxon>Eukaryota</taxon>
        <taxon>Metazoa</taxon>
        <taxon>Chordata</taxon>
        <taxon>Craniata</taxon>
        <taxon>Vertebrata</taxon>
        <taxon>Euteleostomi</taxon>
        <taxon>Actinopterygii</taxon>
        <taxon>Neopterygii</taxon>
        <taxon>Teleostei</taxon>
        <taxon>Ostariophysi</taxon>
        <taxon>Cypriniformes</taxon>
        <taxon>Danionidae</taxon>
        <taxon>Danioninae</taxon>
        <taxon>Danionella</taxon>
    </lineage>
</organism>
<evidence type="ECO:0008006" key="17">
    <source>
        <dbReference type="Google" id="ProtNLM"/>
    </source>
</evidence>
<evidence type="ECO:0000256" key="1">
    <source>
        <dbReference type="ARBA" id="ARBA00004430"/>
    </source>
</evidence>
<evidence type="ECO:0000256" key="2">
    <source>
        <dbReference type="ARBA" id="ARBA00022490"/>
    </source>
</evidence>
<dbReference type="InterPro" id="IPR013602">
    <property type="entry name" value="Dynein_heavy_linker"/>
</dbReference>
<keyword evidence="2" id="KW-0963">Cytoplasm</keyword>
<gene>
    <name evidence="15" type="ORF">DNTS_031646</name>
</gene>
<evidence type="ECO:0000313" key="15">
    <source>
        <dbReference type="EMBL" id="TRY86536.1"/>
    </source>
</evidence>
<keyword evidence="11" id="KW-0966">Cell projection</keyword>
<dbReference type="Gene3D" id="1.10.287.2620">
    <property type="match status" value="1"/>
</dbReference>
<dbReference type="Pfam" id="PF08393">
    <property type="entry name" value="DHC_N2"/>
    <property type="match status" value="1"/>
</dbReference>
<name>A0A553Q9D6_9TELE</name>
<accession>A0A553Q9D6</accession>
<evidence type="ECO:0000313" key="16">
    <source>
        <dbReference type="Proteomes" id="UP000316079"/>
    </source>
</evidence>
<dbReference type="GO" id="GO:0005874">
    <property type="term" value="C:microtubule"/>
    <property type="evidence" value="ECO:0007669"/>
    <property type="project" value="UniProtKB-KW"/>
</dbReference>
<dbReference type="GO" id="GO:0051959">
    <property type="term" value="F:dynein light intermediate chain binding"/>
    <property type="evidence" value="ECO:0007669"/>
    <property type="project" value="InterPro"/>
</dbReference>
<feature type="domain" description="Dynein heavy chain tail" evidence="12">
    <location>
        <begin position="5"/>
        <end position="362"/>
    </location>
</feature>
<evidence type="ECO:0000256" key="11">
    <source>
        <dbReference type="ARBA" id="ARBA00023273"/>
    </source>
</evidence>
<proteinExistence type="predicted"/>
<comment type="subcellular location">
    <subcellularLocation>
        <location evidence="1">Cytoplasm</location>
        <location evidence="1">Cytoskeleton</location>
        <location evidence="1">Cilium axoneme</location>
    </subcellularLocation>
</comment>
<keyword evidence="9" id="KW-0505">Motor protein</keyword>
<dbReference type="GO" id="GO:0005524">
    <property type="term" value="F:ATP binding"/>
    <property type="evidence" value="ECO:0007669"/>
    <property type="project" value="UniProtKB-KW"/>
</dbReference>
<dbReference type="PANTHER" id="PTHR46532">
    <property type="entry name" value="MALE FERTILITY FACTOR KL5"/>
    <property type="match status" value="1"/>
</dbReference>
<dbReference type="Pfam" id="PF25007">
    <property type="entry name" value="DYH2-5-8_CC"/>
    <property type="match status" value="1"/>
</dbReference>
<dbReference type="GO" id="GO:0045505">
    <property type="term" value="F:dynein intermediate chain binding"/>
    <property type="evidence" value="ECO:0007669"/>
    <property type="project" value="InterPro"/>
</dbReference>
<evidence type="ECO:0000256" key="9">
    <source>
        <dbReference type="ARBA" id="ARBA00023175"/>
    </source>
</evidence>
<comment type="caution">
    <text evidence="15">The sequence shown here is derived from an EMBL/GenBank/DDBJ whole genome shotgun (WGS) entry which is preliminary data.</text>
</comment>
<evidence type="ECO:0000256" key="8">
    <source>
        <dbReference type="ARBA" id="ARBA00023069"/>
    </source>
</evidence>
<evidence type="ECO:0000256" key="10">
    <source>
        <dbReference type="ARBA" id="ARBA00023212"/>
    </source>
</evidence>
<evidence type="ECO:0000256" key="3">
    <source>
        <dbReference type="ARBA" id="ARBA00022701"/>
    </source>
</evidence>
<keyword evidence="6" id="KW-0243">Dynein</keyword>
<dbReference type="GO" id="GO:0007018">
    <property type="term" value="P:microtubule-based movement"/>
    <property type="evidence" value="ECO:0007669"/>
    <property type="project" value="InterPro"/>
</dbReference>
<dbReference type="Proteomes" id="UP000316079">
    <property type="component" value="Unassembled WGS sequence"/>
</dbReference>
<feature type="domain" description="Dynein axonemal heavy chain 2/5/8 coiled-coil" evidence="14">
    <location>
        <begin position="674"/>
        <end position="788"/>
    </location>
</feature>
<evidence type="ECO:0000256" key="6">
    <source>
        <dbReference type="ARBA" id="ARBA00023017"/>
    </source>
</evidence>
<dbReference type="Pfam" id="PF08385">
    <property type="entry name" value="DHC_N1"/>
    <property type="match status" value="1"/>
</dbReference>
<protein>
    <recommendedName>
        <fullName evidence="17">Dynein heavy chain linker domain-containing protein</fullName>
    </recommendedName>
</protein>
<dbReference type="InterPro" id="IPR056759">
    <property type="entry name" value="DYH2-5-8_CC"/>
</dbReference>